<keyword evidence="4" id="KW-1185">Reference proteome</keyword>
<reference evidence="4" key="1">
    <citation type="journal article" date="2019" name="Gigascience">
        <title>De novo genome assembly of the endangered Acer yangbiense, a plant species with extremely small populations endemic to Yunnan Province, China.</title>
        <authorList>
            <person name="Yang J."/>
            <person name="Wariss H.M."/>
            <person name="Tao L."/>
            <person name="Zhang R."/>
            <person name="Yun Q."/>
            <person name="Hollingsworth P."/>
            <person name="Dao Z."/>
            <person name="Luo G."/>
            <person name="Guo H."/>
            <person name="Ma Y."/>
            <person name="Sun W."/>
        </authorList>
    </citation>
    <scope>NUCLEOTIDE SEQUENCE [LARGE SCALE GENOMIC DNA]</scope>
    <source>
        <strain evidence="4">cv. br00</strain>
    </source>
</reference>
<comment type="caution">
    <text evidence="3">The sequence shown here is derived from an EMBL/GenBank/DDBJ whole genome shotgun (WGS) entry which is preliminary data.</text>
</comment>
<dbReference type="PANTHER" id="PTHR23024">
    <property type="entry name" value="ARYLACETAMIDE DEACETYLASE"/>
    <property type="match status" value="1"/>
</dbReference>
<accession>A0A5N5K8F2</accession>
<dbReference type="AlphaFoldDB" id="A0A5N5K8F2"/>
<proteinExistence type="inferred from homology"/>
<name>A0A5N5K8F2_9ROSI</name>
<evidence type="ECO:0000259" key="2">
    <source>
        <dbReference type="Pfam" id="PF07859"/>
    </source>
</evidence>
<dbReference type="InterPro" id="IPR029058">
    <property type="entry name" value="AB_hydrolase_fold"/>
</dbReference>
<protein>
    <recommendedName>
        <fullName evidence="2">Alpha/beta hydrolase fold-3 domain-containing protein</fullName>
    </recommendedName>
</protein>
<dbReference type="GO" id="GO:0016787">
    <property type="term" value="F:hydrolase activity"/>
    <property type="evidence" value="ECO:0007669"/>
    <property type="project" value="InterPro"/>
</dbReference>
<dbReference type="Gene3D" id="3.40.50.1820">
    <property type="entry name" value="alpha/beta hydrolase"/>
    <property type="match status" value="2"/>
</dbReference>
<dbReference type="PANTHER" id="PTHR23024:SF616">
    <property type="entry name" value="ALPHA_BETA HYDROLASE FOLD-3 DOMAIN-CONTAINING PROTEIN"/>
    <property type="match status" value="1"/>
</dbReference>
<feature type="domain" description="Alpha/beta hydrolase fold-3" evidence="2">
    <location>
        <begin position="141"/>
        <end position="297"/>
    </location>
</feature>
<dbReference type="Pfam" id="PF07859">
    <property type="entry name" value="Abhydrolase_3"/>
    <property type="match status" value="2"/>
</dbReference>
<feature type="domain" description="Alpha/beta hydrolase fold-3" evidence="2">
    <location>
        <begin position="425"/>
        <end position="647"/>
    </location>
</feature>
<dbReference type="InterPro" id="IPR013094">
    <property type="entry name" value="AB_hydrolase_3"/>
</dbReference>
<dbReference type="InterPro" id="IPR050466">
    <property type="entry name" value="Carboxylest/Gibb_receptor"/>
</dbReference>
<dbReference type="EMBL" id="VDCV01000014">
    <property type="protein sequence ID" value="KAB5526724.1"/>
    <property type="molecule type" value="Genomic_DNA"/>
</dbReference>
<evidence type="ECO:0000313" key="3">
    <source>
        <dbReference type="EMBL" id="KAB5526724.1"/>
    </source>
</evidence>
<organism evidence="3 4">
    <name type="scientific">Salix brachista</name>
    <dbReference type="NCBI Taxonomy" id="2182728"/>
    <lineage>
        <taxon>Eukaryota</taxon>
        <taxon>Viridiplantae</taxon>
        <taxon>Streptophyta</taxon>
        <taxon>Embryophyta</taxon>
        <taxon>Tracheophyta</taxon>
        <taxon>Spermatophyta</taxon>
        <taxon>Magnoliopsida</taxon>
        <taxon>eudicotyledons</taxon>
        <taxon>Gunneridae</taxon>
        <taxon>Pentapetalae</taxon>
        <taxon>rosids</taxon>
        <taxon>fabids</taxon>
        <taxon>Malpighiales</taxon>
        <taxon>Salicaceae</taxon>
        <taxon>Saliceae</taxon>
        <taxon>Salix</taxon>
    </lineage>
</organism>
<evidence type="ECO:0000313" key="4">
    <source>
        <dbReference type="Proteomes" id="UP000326939"/>
    </source>
</evidence>
<comment type="similarity">
    <text evidence="1">Belongs to the 'GDXG' lipolytic enzyme family.</text>
</comment>
<dbReference type="Proteomes" id="UP000326939">
    <property type="component" value="Chromosome 14"/>
</dbReference>
<evidence type="ECO:0000256" key="1">
    <source>
        <dbReference type="ARBA" id="ARBA00010515"/>
    </source>
</evidence>
<sequence>MNLNHISYPNSHLVPLLFQNSNDPTEDNHGSMKSLFLPTDLAELNREDKKEVKISLIAPLNLSPNSMEPSKQEVVFELPMTLRVHKDGNVERLVPTDFIPPSTDPTTGVSSKDIVVVPESSITARLFLPKITDPNKKLAVLVYFHGGAFVVNTPFITPFHKHVTTLVSEASVVAVSVDYRKAPEHPIPAAYEDSMAALKWVASHSNGDGPEPWLNNHADFQRVFLGGSSSGAHISHNLAMTAGNPELGLDIGLLGIALVHPYFWGSVPIGSEAVYPDGKAVINRGFLDLLWPFTCPSDHPSDLMLVQHSAIFVYFSFSFLCFLLSELMLYCSQIILTNNTLSCGAFILSLLMDQSKEIARDVFPFVRVYKDGTIERLAGAEVSDAGLDPETGVLSKDTVIVPESGVSARLYRPNSAKGNRKLPLVIYYHGGGFFISSAADPKYHNSLNRLVAEANIVLVSVDYRIAPENPLPAAYEDSWAALQWVAAHAKEDGGSEAWLKDYVDFGRVFLAGDSCGANVAHHFALKLKDCELGQQINIQAIAMIFPYFWGKDPIGVEVTDQARKSMVDNWWLLVCPSEKGCDDPLINPFTDGSPSLESLACKKLLVIVAENDILRDRGRLYYEKLVKSEWKGTAEFMEIPGEDHVFHIHNPDCENAKTMFKGLASFINQT</sequence>
<dbReference type="SUPFAM" id="SSF53474">
    <property type="entry name" value="alpha/beta-Hydrolases"/>
    <property type="match status" value="2"/>
</dbReference>
<gene>
    <name evidence="3" type="ORF">DKX38_020571</name>
</gene>